<keyword evidence="1" id="KW-1133">Transmembrane helix</keyword>
<evidence type="ECO:0000256" key="1">
    <source>
        <dbReference type="SAM" id="Phobius"/>
    </source>
</evidence>
<dbReference type="OrthoDB" id="284020at2"/>
<name>A0A517NHT0_9BACT</name>
<dbReference type="Proteomes" id="UP000318538">
    <property type="component" value="Chromosome"/>
</dbReference>
<sequence>MSIQIGHAGLRASHSASPLRGFELLPPAYRQQRRLQSVQYGWMTVILAMAVIFVAVTITTFVRRQQQFGRHQQLAAESMPLFRLRDDVRVLSAEHDQLQQWCDHVQSALPNDDLLQAMAAVAEATYPLQSTIRMESLHVRVPVEYSVDPAADGTVPSGPLSPPDWAKPTIKITARANPSSVSNWVQNINLNPRIDGASTDSDLRASSLPVQLGVESRQFRNTDPNQRPAGQSSRTADVVADTPVMVVVHATPIAERMLP</sequence>
<evidence type="ECO:0008006" key="4">
    <source>
        <dbReference type="Google" id="ProtNLM"/>
    </source>
</evidence>
<evidence type="ECO:0000313" key="2">
    <source>
        <dbReference type="EMBL" id="QDT06685.1"/>
    </source>
</evidence>
<dbReference type="KEGG" id="rlc:K227x_51010"/>
<accession>A0A517NHT0</accession>
<dbReference type="AlphaFoldDB" id="A0A517NHT0"/>
<proteinExistence type="predicted"/>
<organism evidence="2 3">
    <name type="scientific">Rubripirellula lacrimiformis</name>
    <dbReference type="NCBI Taxonomy" id="1930273"/>
    <lineage>
        <taxon>Bacteria</taxon>
        <taxon>Pseudomonadati</taxon>
        <taxon>Planctomycetota</taxon>
        <taxon>Planctomycetia</taxon>
        <taxon>Pirellulales</taxon>
        <taxon>Pirellulaceae</taxon>
        <taxon>Rubripirellula</taxon>
    </lineage>
</organism>
<feature type="transmembrane region" description="Helical" evidence="1">
    <location>
        <begin position="40"/>
        <end position="62"/>
    </location>
</feature>
<keyword evidence="3" id="KW-1185">Reference proteome</keyword>
<protein>
    <recommendedName>
        <fullName evidence="4">Fimbrial assembly protein (PilN)</fullName>
    </recommendedName>
</protein>
<keyword evidence="1" id="KW-0472">Membrane</keyword>
<dbReference type="RefSeq" id="WP_145173653.1">
    <property type="nucleotide sequence ID" value="NZ_CP036525.1"/>
</dbReference>
<dbReference type="EMBL" id="CP036525">
    <property type="protein sequence ID" value="QDT06685.1"/>
    <property type="molecule type" value="Genomic_DNA"/>
</dbReference>
<evidence type="ECO:0000313" key="3">
    <source>
        <dbReference type="Proteomes" id="UP000318538"/>
    </source>
</evidence>
<keyword evidence="1" id="KW-0812">Transmembrane</keyword>
<gene>
    <name evidence="2" type="ORF">K227x_51010</name>
</gene>
<reference evidence="2 3" key="1">
    <citation type="submission" date="2019-02" db="EMBL/GenBank/DDBJ databases">
        <title>Deep-cultivation of Planctomycetes and their phenomic and genomic characterization uncovers novel biology.</title>
        <authorList>
            <person name="Wiegand S."/>
            <person name="Jogler M."/>
            <person name="Boedeker C."/>
            <person name="Pinto D."/>
            <person name="Vollmers J."/>
            <person name="Rivas-Marin E."/>
            <person name="Kohn T."/>
            <person name="Peeters S.H."/>
            <person name="Heuer A."/>
            <person name="Rast P."/>
            <person name="Oberbeckmann S."/>
            <person name="Bunk B."/>
            <person name="Jeske O."/>
            <person name="Meyerdierks A."/>
            <person name="Storesund J.E."/>
            <person name="Kallscheuer N."/>
            <person name="Luecker S."/>
            <person name="Lage O.M."/>
            <person name="Pohl T."/>
            <person name="Merkel B.J."/>
            <person name="Hornburger P."/>
            <person name="Mueller R.-W."/>
            <person name="Bruemmer F."/>
            <person name="Labrenz M."/>
            <person name="Spormann A.M."/>
            <person name="Op den Camp H."/>
            <person name="Overmann J."/>
            <person name="Amann R."/>
            <person name="Jetten M.S.M."/>
            <person name="Mascher T."/>
            <person name="Medema M.H."/>
            <person name="Devos D.P."/>
            <person name="Kaster A.-K."/>
            <person name="Ovreas L."/>
            <person name="Rohde M."/>
            <person name="Galperin M.Y."/>
            <person name="Jogler C."/>
        </authorList>
    </citation>
    <scope>NUCLEOTIDE SEQUENCE [LARGE SCALE GENOMIC DNA]</scope>
    <source>
        <strain evidence="2 3">K22_7</strain>
    </source>
</reference>